<reference evidence="2 3" key="1">
    <citation type="submission" date="2023-03" db="EMBL/GenBank/DDBJ databases">
        <title>Bacillus Genome Sequencing.</title>
        <authorList>
            <person name="Dunlap C."/>
        </authorList>
    </citation>
    <scope>NUCLEOTIDE SEQUENCE [LARGE SCALE GENOMIC DNA]</scope>
    <source>
        <strain evidence="2 3">B-41290</strain>
    </source>
</reference>
<feature type="transmembrane region" description="Helical" evidence="1">
    <location>
        <begin position="74"/>
        <end position="92"/>
    </location>
</feature>
<evidence type="ECO:0000313" key="2">
    <source>
        <dbReference type="EMBL" id="MEC0275316.1"/>
    </source>
</evidence>
<evidence type="ECO:0000256" key="1">
    <source>
        <dbReference type="SAM" id="Phobius"/>
    </source>
</evidence>
<dbReference type="EMBL" id="JARNBH010000019">
    <property type="protein sequence ID" value="MEC0275316.1"/>
    <property type="molecule type" value="Genomic_DNA"/>
</dbReference>
<protein>
    <submittedName>
        <fullName evidence="2">Uncharacterized protein</fullName>
    </submittedName>
</protein>
<dbReference type="RefSeq" id="WP_367407515.1">
    <property type="nucleotide sequence ID" value="NZ_JARNBH010000019.1"/>
</dbReference>
<name>A0AAW9NE17_9BACI</name>
<keyword evidence="3" id="KW-1185">Reference proteome</keyword>
<organism evidence="2 3">
    <name type="scientific">Peribacillus castrilensis</name>
    <dbReference type="NCBI Taxonomy" id="2897690"/>
    <lineage>
        <taxon>Bacteria</taxon>
        <taxon>Bacillati</taxon>
        <taxon>Bacillota</taxon>
        <taxon>Bacilli</taxon>
        <taxon>Bacillales</taxon>
        <taxon>Bacillaceae</taxon>
        <taxon>Peribacillus</taxon>
    </lineage>
</organism>
<feature type="transmembrane region" description="Helical" evidence="1">
    <location>
        <begin position="12"/>
        <end position="29"/>
    </location>
</feature>
<sequence>MKRPLGISLISYFYILGAILLLLTSIFYDPNANQIGIATRFGLSNVPEQLIRVLVALTSLIIVFGYMRLKKWGFWMMLVYTLFILVISFSLSLTHNQQPFTGNMIWSILVISYTIYVNKYFL</sequence>
<evidence type="ECO:0000313" key="3">
    <source>
        <dbReference type="Proteomes" id="UP001307168"/>
    </source>
</evidence>
<dbReference type="Proteomes" id="UP001307168">
    <property type="component" value="Unassembled WGS sequence"/>
</dbReference>
<comment type="caution">
    <text evidence="2">The sequence shown here is derived from an EMBL/GenBank/DDBJ whole genome shotgun (WGS) entry which is preliminary data.</text>
</comment>
<feature type="transmembrane region" description="Helical" evidence="1">
    <location>
        <begin position="49"/>
        <end position="67"/>
    </location>
</feature>
<gene>
    <name evidence="2" type="ORF">P4706_19880</name>
</gene>
<keyword evidence="1" id="KW-1133">Transmembrane helix</keyword>
<accession>A0AAW9NE17</accession>
<proteinExistence type="predicted"/>
<feature type="transmembrane region" description="Helical" evidence="1">
    <location>
        <begin position="104"/>
        <end position="121"/>
    </location>
</feature>
<dbReference type="AlphaFoldDB" id="A0AAW9NE17"/>
<keyword evidence="1" id="KW-0472">Membrane</keyword>
<keyword evidence="1" id="KW-0812">Transmembrane</keyword>